<dbReference type="Proteomes" id="UP000069162">
    <property type="component" value="Chromosome"/>
</dbReference>
<evidence type="ECO:0000256" key="2">
    <source>
        <dbReference type="SAM" id="SignalP"/>
    </source>
</evidence>
<dbReference type="InterPro" id="IPR010854">
    <property type="entry name" value="YdgH/BhsA/McbA-like_dom"/>
</dbReference>
<keyword evidence="1 2" id="KW-0732">Signal</keyword>
<dbReference type="OrthoDB" id="6520115at2"/>
<dbReference type="EMBL" id="CP012871">
    <property type="protein sequence ID" value="ALR76783.1"/>
    <property type="molecule type" value="Genomic_DNA"/>
</dbReference>
<protein>
    <recommendedName>
        <fullName evidence="3">YdgH/BhsA/McbA-like domain-containing protein</fullName>
    </recommendedName>
</protein>
<gene>
    <name evidence="4" type="ORF">AO703_10885</name>
</gene>
<accession>A0A806XAR8</accession>
<dbReference type="Pfam" id="PF07338">
    <property type="entry name" value="YdgH_BhsA-like"/>
    <property type="match status" value="1"/>
</dbReference>
<dbReference type="InterPro" id="IPR025543">
    <property type="entry name" value="Dodecin-like"/>
</dbReference>
<reference evidence="5" key="1">
    <citation type="submission" date="2015-10" db="EMBL/GenBank/DDBJ databases">
        <title>Complete Genome Sequencing of Klebsiella sp. strain G5.</title>
        <authorList>
            <person name="Chan K.-G."/>
            <person name="Chen J.-W."/>
        </authorList>
    </citation>
    <scope>NUCLEOTIDE SEQUENCE [LARGE SCALE GENOMIC DNA]</scope>
    <source>
        <strain evidence="5">G5</strain>
    </source>
</reference>
<evidence type="ECO:0000259" key="3">
    <source>
        <dbReference type="Pfam" id="PF07338"/>
    </source>
</evidence>
<evidence type="ECO:0000313" key="5">
    <source>
        <dbReference type="Proteomes" id="UP000069162"/>
    </source>
</evidence>
<name>A0A806XAR8_9ENTR</name>
<dbReference type="AlphaFoldDB" id="A0A806XAR8"/>
<dbReference type="InterPro" id="IPR036275">
    <property type="entry name" value="YdgH-like_sf"/>
</dbReference>
<evidence type="ECO:0000256" key="1">
    <source>
        <dbReference type="ARBA" id="ARBA00022729"/>
    </source>
</evidence>
<organism evidence="4 5">
    <name type="scientific">[Enterobacter] lignolyticus</name>
    <dbReference type="NCBI Taxonomy" id="1334193"/>
    <lineage>
        <taxon>Bacteria</taxon>
        <taxon>Pseudomonadati</taxon>
        <taxon>Pseudomonadota</taxon>
        <taxon>Gammaproteobacteria</taxon>
        <taxon>Enterobacterales</taxon>
        <taxon>Enterobacteriaceae</taxon>
        <taxon>Pluralibacter</taxon>
    </lineage>
</organism>
<sequence>MRIIPKLMIAMASFAFVTSVSAAELMTHDAFKKVASHYKKIGTISVSNETSQADAKSELIKKADEKGADVLVLTSGSTSKKIHASANIYKKK</sequence>
<evidence type="ECO:0000313" key="4">
    <source>
        <dbReference type="EMBL" id="ALR76783.1"/>
    </source>
</evidence>
<proteinExistence type="predicted"/>
<feature type="signal peptide" evidence="2">
    <location>
        <begin position="1"/>
        <end position="22"/>
    </location>
</feature>
<dbReference type="RefSeq" id="WP_062741216.1">
    <property type="nucleotide sequence ID" value="NZ_CP012871.1"/>
</dbReference>
<dbReference type="Gene3D" id="3.30.1660.10">
    <property type="entry name" value="Flavin-binding protein dodecin"/>
    <property type="match status" value="1"/>
</dbReference>
<feature type="domain" description="YdgH/BhsA/McbA-like" evidence="3">
    <location>
        <begin position="38"/>
        <end position="90"/>
    </location>
</feature>
<dbReference type="SUPFAM" id="SSF159871">
    <property type="entry name" value="YdgH-like"/>
    <property type="match status" value="1"/>
</dbReference>
<dbReference type="KEGG" id="kle:AO703_10885"/>
<feature type="chain" id="PRO_5032682827" description="YdgH/BhsA/McbA-like domain-containing protein" evidence="2">
    <location>
        <begin position="23"/>
        <end position="92"/>
    </location>
</feature>
<dbReference type="NCBIfam" id="NF007400">
    <property type="entry name" value="PRK09929.1"/>
    <property type="match status" value="1"/>
</dbReference>